<dbReference type="SUPFAM" id="SSF50978">
    <property type="entry name" value="WD40 repeat-like"/>
    <property type="match status" value="1"/>
</dbReference>
<evidence type="ECO:0000313" key="5">
    <source>
        <dbReference type="EMBL" id="KAK9885528.1"/>
    </source>
</evidence>
<keyword evidence="3" id="KW-0072">Autophagy</keyword>
<evidence type="ECO:0000256" key="4">
    <source>
        <dbReference type="ARBA" id="ARBA00025740"/>
    </source>
</evidence>
<dbReference type="Proteomes" id="UP001431783">
    <property type="component" value="Unassembled WGS sequence"/>
</dbReference>
<dbReference type="InterPro" id="IPR036322">
    <property type="entry name" value="WD40_repeat_dom_sf"/>
</dbReference>
<evidence type="ECO:0000256" key="3">
    <source>
        <dbReference type="ARBA" id="ARBA00023006"/>
    </source>
</evidence>
<dbReference type="Gene3D" id="2.130.10.10">
    <property type="entry name" value="YVTN repeat-like/Quinoprotein amine dehydrogenase"/>
    <property type="match status" value="1"/>
</dbReference>
<keyword evidence="1" id="KW-0853">WD repeat</keyword>
<organism evidence="5 6">
    <name type="scientific">Henosepilachna vigintioctopunctata</name>
    <dbReference type="NCBI Taxonomy" id="420089"/>
    <lineage>
        <taxon>Eukaryota</taxon>
        <taxon>Metazoa</taxon>
        <taxon>Ecdysozoa</taxon>
        <taxon>Arthropoda</taxon>
        <taxon>Hexapoda</taxon>
        <taxon>Insecta</taxon>
        <taxon>Pterygota</taxon>
        <taxon>Neoptera</taxon>
        <taxon>Endopterygota</taxon>
        <taxon>Coleoptera</taxon>
        <taxon>Polyphaga</taxon>
        <taxon>Cucujiformia</taxon>
        <taxon>Coccinelloidea</taxon>
        <taxon>Coccinellidae</taxon>
        <taxon>Epilachninae</taxon>
        <taxon>Epilachnini</taxon>
        <taxon>Henosepilachna</taxon>
    </lineage>
</organism>
<gene>
    <name evidence="5" type="ORF">WA026_011021</name>
</gene>
<dbReference type="SMART" id="SM00320">
    <property type="entry name" value="WD40"/>
    <property type="match status" value="2"/>
</dbReference>
<dbReference type="InterPro" id="IPR048720">
    <property type="entry name" value="PROPPIN"/>
</dbReference>
<dbReference type="InterPro" id="IPR001680">
    <property type="entry name" value="WD40_rpt"/>
</dbReference>
<proteinExistence type="inferred from homology"/>
<name>A0AAW1UYE3_9CUCU</name>
<dbReference type="AlphaFoldDB" id="A0AAW1UYE3"/>
<dbReference type="GO" id="GO:0006914">
    <property type="term" value="P:autophagy"/>
    <property type="evidence" value="ECO:0007669"/>
    <property type="project" value="UniProtKB-KW"/>
</dbReference>
<reference evidence="5 6" key="1">
    <citation type="submission" date="2023-03" db="EMBL/GenBank/DDBJ databases">
        <title>Genome insight into feeding habits of ladybird beetles.</title>
        <authorList>
            <person name="Li H.-S."/>
            <person name="Huang Y.-H."/>
            <person name="Pang H."/>
        </authorList>
    </citation>
    <scope>NUCLEOTIDE SEQUENCE [LARGE SCALE GENOMIC DNA]</scope>
    <source>
        <strain evidence="5">SYSU_2023b</strain>
        <tissue evidence="5">Whole body</tissue>
    </source>
</reference>
<dbReference type="InterPro" id="IPR015943">
    <property type="entry name" value="WD40/YVTN_repeat-like_dom_sf"/>
</dbReference>
<dbReference type="GO" id="GO:0005737">
    <property type="term" value="C:cytoplasm"/>
    <property type="evidence" value="ECO:0007669"/>
    <property type="project" value="UniProtKB-ARBA"/>
</dbReference>
<dbReference type="Pfam" id="PF21032">
    <property type="entry name" value="PROPPIN"/>
    <property type="match status" value="1"/>
</dbReference>
<dbReference type="PANTHER" id="PTHR11227">
    <property type="entry name" value="WD-REPEAT PROTEIN INTERACTING WITH PHOSPHOINOSIDES WIPI -RELATED"/>
    <property type="match status" value="1"/>
</dbReference>
<evidence type="ECO:0000256" key="1">
    <source>
        <dbReference type="ARBA" id="ARBA00022574"/>
    </source>
</evidence>
<evidence type="ECO:0008006" key="7">
    <source>
        <dbReference type="Google" id="ProtNLM"/>
    </source>
</evidence>
<protein>
    <recommendedName>
        <fullName evidence="7">WD repeat domain phosphoinositide-interacting protein 3</fullName>
    </recommendedName>
</protein>
<comment type="similarity">
    <text evidence="4">Belongs to the WD repeat PROPPIN family.</text>
</comment>
<evidence type="ECO:0000313" key="6">
    <source>
        <dbReference type="Proteomes" id="UP001431783"/>
    </source>
</evidence>
<keyword evidence="6" id="KW-1185">Reference proteome</keyword>
<dbReference type="EMBL" id="JARQZJ010000095">
    <property type="protein sequence ID" value="KAK9885528.1"/>
    <property type="molecule type" value="Genomic_DNA"/>
</dbReference>
<comment type="caution">
    <text evidence="5">The sequence shown here is derived from an EMBL/GenBank/DDBJ whole genome shotgun (WGS) entry which is preliminary data.</text>
</comment>
<evidence type="ECO:0000256" key="2">
    <source>
        <dbReference type="ARBA" id="ARBA00022737"/>
    </source>
</evidence>
<accession>A0AAW1UYE3</accession>
<keyword evidence="2" id="KW-0677">Repeat</keyword>
<sequence length="344" mass="38630">MNCGVKNAYGNNLLFAGFNQDQECLACATSDGFRIFSCEPLKEKGKQIFDSGGLGHVEMLFRSNYLALVGGGERPLYPLNRVMMWDDVQKKISMTLDFKYPVLGVRLRRDRIVVIMEKLIKVYTFTLKPELVSVFETMKNPLGLCLLCPNSDNALLAFPWIKTGHVQLVDLGRKDNHFIDIAAHESTITCMAFNLQGTRLATSSAKGTLIRVFDTKSGQMLAELRRGVNQATIYCINFNHASSYLCVSSDHGTIHIFALNDQKLNRQSTLANTGFLPSYFSSSWSFCKFTVPNGPKCICAFGMKDDCVLVFCADGWYYKFSYNMKGECTTEQSAQFLELPEEDI</sequence>